<evidence type="ECO:0000313" key="1">
    <source>
        <dbReference type="EMBL" id="MCE5171465.1"/>
    </source>
</evidence>
<dbReference type="RefSeq" id="WP_233697939.1">
    <property type="nucleotide sequence ID" value="NZ_JAJNBZ010000017.1"/>
</dbReference>
<dbReference type="Proteomes" id="UP001199916">
    <property type="component" value="Unassembled WGS sequence"/>
</dbReference>
<organism evidence="1 2">
    <name type="scientific">Paenibacillus profundus</name>
    <dbReference type="NCBI Taxonomy" id="1173085"/>
    <lineage>
        <taxon>Bacteria</taxon>
        <taxon>Bacillati</taxon>
        <taxon>Bacillota</taxon>
        <taxon>Bacilli</taxon>
        <taxon>Bacillales</taxon>
        <taxon>Paenibacillaceae</taxon>
        <taxon>Paenibacillus</taxon>
    </lineage>
</organism>
<sequence length="123" mass="13728">MPVNVKKAKEKAQIFEDMVPWDSLEQFRQEEVEYSVQSPEDVEVALDLPNKIIPLYYDGIGDTGVKYNEAILSFVRGKDTPESAIEKIKKPAQEASSAQAWSARRGELGAVFGSSRPCVRLPL</sequence>
<evidence type="ECO:0000313" key="2">
    <source>
        <dbReference type="Proteomes" id="UP001199916"/>
    </source>
</evidence>
<reference evidence="1 2" key="1">
    <citation type="submission" date="2021-11" db="EMBL/GenBank/DDBJ databases">
        <title>Draft genome sequence of Paenibacillus profundus YoMME, a new Gram-positive bacteria with exoelectrogenic properties.</title>
        <authorList>
            <person name="Hubenova Y."/>
            <person name="Hubenova E."/>
            <person name="Manasiev Y."/>
            <person name="Peykov S."/>
            <person name="Mitov M."/>
        </authorList>
    </citation>
    <scope>NUCLEOTIDE SEQUENCE [LARGE SCALE GENOMIC DNA]</scope>
    <source>
        <strain evidence="1 2">YoMME</strain>
    </source>
</reference>
<dbReference type="EMBL" id="JAJNBZ010000017">
    <property type="protein sequence ID" value="MCE5171465.1"/>
    <property type="molecule type" value="Genomic_DNA"/>
</dbReference>
<accession>A0ABS8YMB4</accession>
<protein>
    <submittedName>
        <fullName evidence="1">Uncharacterized protein</fullName>
    </submittedName>
</protein>
<comment type="caution">
    <text evidence="1">The sequence shown here is derived from an EMBL/GenBank/DDBJ whole genome shotgun (WGS) entry which is preliminary data.</text>
</comment>
<gene>
    <name evidence="1" type="ORF">LQV63_19375</name>
</gene>
<name>A0ABS8YMB4_9BACL</name>
<proteinExistence type="predicted"/>
<keyword evidence="2" id="KW-1185">Reference proteome</keyword>